<keyword evidence="1" id="KW-1185">Reference proteome</keyword>
<accession>A0ABM1J9W6</accession>
<dbReference type="InterPro" id="IPR019374">
    <property type="entry name" value="Ribosomal_mS22"/>
</dbReference>
<gene>
    <name evidence="2" type="primary">LOC107073213</name>
</gene>
<dbReference type="Proteomes" id="UP000694924">
    <property type="component" value="Unplaced"/>
</dbReference>
<dbReference type="PANTHER" id="PTHR13071">
    <property type="entry name" value="MITOCHONDRIAL 28S RIBOSOMAL PROTEIN S22"/>
    <property type="match status" value="1"/>
</dbReference>
<proteinExistence type="predicted"/>
<dbReference type="RefSeq" id="XP_015189254.1">
    <property type="nucleotide sequence ID" value="XM_015333768.1"/>
</dbReference>
<evidence type="ECO:0000313" key="2">
    <source>
        <dbReference type="RefSeq" id="XP_015189254.1"/>
    </source>
</evidence>
<keyword evidence="2" id="KW-0687">Ribonucleoprotein</keyword>
<sequence>MLSRIIKICRRSHCERIITCRAYSSNTPQLNTENEVDPAPIFFNQEVQQALKILTRIDYKKVVRKRLTGEKLQVPEYKFMTDKELEEALDLAKKRAEKRLQMPPVVKTRKEIDIVLSKDEALEGFSTSKYVFTDITFGIKDRDRFILVRELDGTLRYAKWDERDRLNQVYISTKGKEMIAPKLFQGEYLENLLRREAYEYLLDRACLQYDPDDPEYKRVTKAVYEDINQKKQFECLRSTRHFGPFVFYLAWNNSIDKLLCNIIESEKIEEAVALIRLYHKIHPQAKSALTECESEDPIKLIMHYASLDAPLSPLVKKTLAVYQEIEKEKQKVKEGIKKAHGIDSDES</sequence>
<dbReference type="GO" id="GO:0005840">
    <property type="term" value="C:ribosome"/>
    <property type="evidence" value="ECO:0007669"/>
    <property type="project" value="UniProtKB-KW"/>
</dbReference>
<organism evidence="1 2">
    <name type="scientific">Polistes dominula</name>
    <name type="common">European paper wasp</name>
    <name type="synonym">Vespa dominula</name>
    <dbReference type="NCBI Taxonomy" id="743375"/>
    <lineage>
        <taxon>Eukaryota</taxon>
        <taxon>Metazoa</taxon>
        <taxon>Ecdysozoa</taxon>
        <taxon>Arthropoda</taxon>
        <taxon>Hexapoda</taxon>
        <taxon>Insecta</taxon>
        <taxon>Pterygota</taxon>
        <taxon>Neoptera</taxon>
        <taxon>Endopterygota</taxon>
        <taxon>Hymenoptera</taxon>
        <taxon>Apocrita</taxon>
        <taxon>Aculeata</taxon>
        <taxon>Vespoidea</taxon>
        <taxon>Vespidae</taxon>
        <taxon>Polistinae</taxon>
        <taxon>Polistini</taxon>
        <taxon>Polistes</taxon>
    </lineage>
</organism>
<protein>
    <submittedName>
        <fullName evidence="2">28S ribosomal protein S22, mitochondrial</fullName>
    </submittedName>
</protein>
<dbReference type="PANTHER" id="PTHR13071:SF4">
    <property type="entry name" value="SMALL RIBOSOMAL SUBUNIT PROTEIN MS22"/>
    <property type="match status" value="1"/>
</dbReference>
<dbReference type="GeneID" id="107073213"/>
<dbReference type="Pfam" id="PF10245">
    <property type="entry name" value="MRP-S22"/>
    <property type="match status" value="1"/>
</dbReference>
<evidence type="ECO:0000313" key="1">
    <source>
        <dbReference type="Proteomes" id="UP000694924"/>
    </source>
</evidence>
<name>A0ABM1J9W6_POLDO</name>
<reference evidence="2" key="1">
    <citation type="submission" date="2025-08" db="UniProtKB">
        <authorList>
            <consortium name="RefSeq"/>
        </authorList>
    </citation>
    <scope>IDENTIFICATION</scope>
    <source>
        <tissue evidence="2">Whole body</tissue>
    </source>
</reference>
<keyword evidence="2" id="KW-0689">Ribosomal protein</keyword>